<evidence type="ECO:0000259" key="2">
    <source>
        <dbReference type="PROSITE" id="PS50254"/>
    </source>
</evidence>
<dbReference type="InterPro" id="IPR037059">
    <property type="entry name" value="RHD_DNA_bind_dom_sf"/>
</dbReference>
<dbReference type="InterPro" id="IPR000451">
    <property type="entry name" value="NFkB/Dor"/>
</dbReference>
<organism evidence="3 4">
    <name type="scientific">Lymnaea stagnalis</name>
    <name type="common">Great pond snail</name>
    <name type="synonym">Helix stagnalis</name>
    <dbReference type="NCBI Taxonomy" id="6523"/>
    <lineage>
        <taxon>Eukaryota</taxon>
        <taxon>Metazoa</taxon>
        <taxon>Spiralia</taxon>
        <taxon>Lophotrochozoa</taxon>
        <taxon>Mollusca</taxon>
        <taxon>Gastropoda</taxon>
        <taxon>Heterobranchia</taxon>
        <taxon>Euthyneura</taxon>
        <taxon>Panpulmonata</taxon>
        <taxon>Hygrophila</taxon>
        <taxon>Lymnaeoidea</taxon>
        <taxon>Lymnaeidae</taxon>
        <taxon>Lymnaea</taxon>
    </lineage>
</organism>
<dbReference type="PANTHER" id="PTHR24169:SF25">
    <property type="entry name" value="DORSAL-RELATED IMMUNITY FACTOR DIF-RELATED"/>
    <property type="match status" value="1"/>
</dbReference>
<dbReference type="CDD" id="cd01177">
    <property type="entry name" value="IPT_NFkappaB"/>
    <property type="match status" value="1"/>
</dbReference>
<name>A0AAV2IPH9_LYMST</name>
<proteinExistence type="predicted"/>
<dbReference type="AlphaFoldDB" id="A0AAV2IPH9"/>
<dbReference type="SUPFAM" id="SSF81296">
    <property type="entry name" value="E set domains"/>
    <property type="match status" value="1"/>
</dbReference>
<evidence type="ECO:0000256" key="1">
    <source>
        <dbReference type="SAM" id="MobiDB-lite"/>
    </source>
</evidence>
<dbReference type="FunFam" id="2.60.40.10:FF:000046">
    <property type="entry name" value="Nuclear factor NF-kappa-B p105 subunit"/>
    <property type="match status" value="1"/>
</dbReference>
<dbReference type="GO" id="GO:0045087">
    <property type="term" value="P:innate immune response"/>
    <property type="evidence" value="ECO:0007669"/>
    <property type="project" value="TreeGrafter"/>
</dbReference>
<dbReference type="GO" id="GO:0007249">
    <property type="term" value="P:canonical NF-kappaB signal transduction"/>
    <property type="evidence" value="ECO:0007669"/>
    <property type="project" value="TreeGrafter"/>
</dbReference>
<dbReference type="InterPro" id="IPR030492">
    <property type="entry name" value="RHD_CS"/>
</dbReference>
<comment type="caution">
    <text evidence="3">The sequence shown here is derived from an EMBL/GenBank/DDBJ whole genome shotgun (WGS) entry which is preliminary data.</text>
</comment>
<dbReference type="Pfam" id="PF00554">
    <property type="entry name" value="RHD_DNA_bind"/>
    <property type="match status" value="1"/>
</dbReference>
<dbReference type="GO" id="GO:0034097">
    <property type="term" value="P:response to cytokine"/>
    <property type="evidence" value="ECO:0007669"/>
    <property type="project" value="TreeGrafter"/>
</dbReference>
<sequence length="613" mass="67569">MAMSNMFPEEFDFGELQNMNQSEIMRIVANMNDETAGQLFNHMQTQHHLQSTPDHGISVQESHPGHPMIYQSGNIVYPQPSTNYPPPPHAPIPPQPSHQPVQNGAPWVEIVEQPKSRGLRFRYECEGRSAGSVPGENSTNDHRTYPTIKIHNYIGPAIIVVSCVTKENPPHCKPHPHAIVGRDCKKGVCTLRVKDTSEKIVFPQIGIQCAKKKDVETSLRLRKEINVDPFQTGFDHAQSNIDLNVVRLCFQVFLPNEQGKVTRVVPPVCSHAIHDKKSSKDLVICRIDKSSGKARGGDEVFLLCDKVNKEDIKIRFYEENDQGNFVWEDFGDFGQGDVHRQYAIVFRTAPYHNLEITKPVEVLMQLQRPSDGETSEPIPFTYMPEDPDPDRIAEKRKRKAQRFLEYWNAGGGSDYKRSASGASVRGRLHTMLKGTRRIKKEPDAQQGMQPYPMENAGVEGAMGGADATMSHVTADNSSMGSVTVSSFSAGSLDSSVIAELSGLSSSDLSIVSTENGQLVISVSGGEGNSGPLSVDSINLPSNMLSGELMNQIDIQQLNAYLQDQGSGSEILLGQPTSADHGQLLLNNDPNQPIHIMDTDPETEAALRGLNSQM</sequence>
<feature type="domain" description="RHD" evidence="2">
    <location>
        <begin position="103"/>
        <end position="280"/>
    </location>
</feature>
<keyword evidence="4" id="KW-1185">Reference proteome</keyword>
<dbReference type="Pfam" id="PF16179">
    <property type="entry name" value="RHD_dimer"/>
    <property type="match status" value="1"/>
</dbReference>
<gene>
    <name evidence="3" type="ORF">GSLYS_00021825001</name>
</gene>
<dbReference type="PROSITE" id="PS01204">
    <property type="entry name" value="REL_1"/>
    <property type="match status" value="1"/>
</dbReference>
<dbReference type="Gene3D" id="2.60.40.340">
    <property type="entry name" value="Rel homology domain (RHD), DNA-binding domain"/>
    <property type="match status" value="1"/>
</dbReference>
<accession>A0AAV2IPH9</accession>
<dbReference type="InterPro" id="IPR008967">
    <property type="entry name" value="p53-like_TF_DNA-bd_sf"/>
</dbReference>
<dbReference type="GO" id="GO:0005634">
    <property type="term" value="C:nucleus"/>
    <property type="evidence" value="ECO:0007669"/>
    <property type="project" value="TreeGrafter"/>
</dbReference>
<dbReference type="GO" id="GO:0033554">
    <property type="term" value="P:cellular response to stress"/>
    <property type="evidence" value="ECO:0007669"/>
    <property type="project" value="TreeGrafter"/>
</dbReference>
<protein>
    <recommendedName>
        <fullName evidence="2">RHD domain-containing protein</fullName>
    </recommendedName>
</protein>
<dbReference type="SMART" id="SM00429">
    <property type="entry name" value="IPT"/>
    <property type="match status" value="1"/>
</dbReference>
<dbReference type="Gene3D" id="2.60.40.10">
    <property type="entry name" value="Immunoglobulins"/>
    <property type="match status" value="1"/>
</dbReference>
<dbReference type="InterPro" id="IPR033926">
    <property type="entry name" value="IPT_NFkappaB"/>
</dbReference>
<dbReference type="InterPro" id="IPR013783">
    <property type="entry name" value="Ig-like_fold"/>
</dbReference>
<dbReference type="GO" id="GO:0038061">
    <property type="term" value="P:non-canonical NF-kappaB signal transduction"/>
    <property type="evidence" value="ECO:0007669"/>
    <property type="project" value="TreeGrafter"/>
</dbReference>
<dbReference type="GO" id="GO:0000981">
    <property type="term" value="F:DNA-binding transcription factor activity, RNA polymerase II-specific"/>
    <property type="evidence" value="ECO:0007669"/>
    <property type="project" value="TreeGrafter"/>
</dbReference>
<dbReference type="InterPro" id="IPR002909">
    <property type="entry name" value="IPT_dom"/>
</dbReference>
<dbReference type="GO" id="GO:0045944">
    <property type="term" value="P:positive regulation of transcription by RNA polymerase II"/>
    <property type="evidence" value="ECO:0007669"/>
    <property type="project" value="TreeGrafter"/>
</dbReference>
<dbReference type="EMBL" id="CAXITT010001391">
    <property type="protein sequence ID" value="CAL1548508.1"/>
    <property type="molecule type" value="Genomic_DNA"/>
</dbReference>
<reference evidence="3 4" key="1">
    <citation type="submission" date="2024-04" db="EMBL/GenBank/DDBJ databases">
        <authorList>
            <consortium name="Genoscope - CEA"/>
            <person name="William W."/>
        </authorList>
    </citation>
    <scope>NUCLEOTIDE SEQUENCE [LARGE SCALE GENOMIC DNA]</scope>
</reference>
<dbReference type="InterPro" id="IPR011539">
    <property type="entry name" value="RHD_DNA_bind_dom"/>
</dbReference>
<feature type="region of interest" description="Disordered" evidence="1">
    <location>
        <begin position="369"/>
        <end position="390"/>
    </location>
</feature>
<evidence type="ECO:0000313" key="4">
    <source>
        <dbReference type="Proteomes" id="UP001497497"/>
    </source>
</evidence>
<dbReference type="GO" id="GO:0005737">
    <property type="term" value="C:cytoplasm"/>
    <property type="evidence" value="ECO:0007669"/>
    <property type="project" value="InterPro"/>
</dbReference>
<dbReference type="PROSITE" id="PS50254">
    <property type="entry name" value="REL_2"/>
    <property type="match status" value="1"/>
</dbReference>
<dbReference type="GO" id="GO:0000978">
    <property type="term" value="F:RNA polymerase II cis-regulatory region sequence-specific DNA binding"/>
    <property type="evidence" value="ECO:0007669"/>
    <property type="project" value="TreeGrafter"/>
</dbReference>
<dbReference type="SUPFAM" id="SSF49417">
    <property type="entry name" value="p53-like transcription factors"/>
    <property type="match status" value="1"/>
</dbReference>
<dbReference type="InterPro" id="IPR032397">
    <property type="entry name" value="RHD_dimer"/>
</dbReference>
<dbReference type="InterPro" id="IPR014756">
    <property type="entry name" value="Ig_E-set"/>
</dbReference>
<dbReference type="PRINTS" id="PR00057">
    <property type="entry name" value="NFKBTNSCPFCT"/>
</dbReference>
<evidence type="ECO:0000313" key="3">
    <source>
        <dbReference type="EMBL" id="CAL1548508.1"/>
    </source>
</evidence>
<dbReference type="Proteomes" id="UP001497497">
    <property type="component" value="Unassembled WGS sequence"/>
</dbReference>
<dbReference type="PANTHER" id="PTHR24169">
    <property type="entry name" value="NUCLEAR FACTOR NF-KAPPA-B PROTEIN"/>
    <property type="match status" value="1"/>
</dbReference>